<reference evidence="1" key="1">
    <citation type="submission" date="2019-12" db="EMBL/GenBank/DDBJ databases">
        <title>Genome sequencing and annotation of Brassica cretica.</title>
        <authorList>
            <person name="Studholme D.J."/>
            <person name="Sarris P."/>
        </authorList>
    </citation>
    <scope>NUCLEOTIDE SEQUENCE</scope>
    <source>
        <strain evidence="1">PFS-109/04</strain>
        <tissue evidence="1">Leaf</tissue>
    </source>
</reference>
<accession>A0A8S9N055</accession>
<protein>
    <submittedName>
        <fullName evidence="1">Uncharacterized protein</fullName>
    </submittedName>
</protein>
<proteinExistence type="predicted"/>
<gene>
    <name evidence="1" type="ORF">F2Q69_00054320</name>
</gene>
<dbReference type="Proteomes" id="UP000712600">
    <property type="component" value="Unassembled WGS sequence"/>
</dbReference>
<evidence type="ECO:0000313" key="2">
    <source>
        <dbReference type="Proteomes" id="UP000712600"/>
    </source>
</evidence>
<dbReference type="AlphaFoldDB" id="A0A8S9N055"/>
<organism evidence="1 2">
    <name type="scientific">Brassica cretica</name>
    <name type="common">Mustard</name>
    <dbReference type="NCBI Taxonomy" id="69181"/>
    <lineage>
        <taxon>Eukaryota</taxon>
        <taxon>Viridiplantae</taxon>
        <taxon>Streptophyta</taxon>
        <taxon>Embryophyta</taxon>
        <taxon>Tracheophyta</taxon>
        <taxon>Spermatophyta</taxon>
        <taxon>Magnoliopsida</taxon>
        <taxon>eudicotyledons</taxon>
        <taxon>Gunneridae</taxon>
        <taxon>Pentapetalae</taxon>
        <taxon>rosids</taxon>
        <taxon>malvids</taxon>
        <taxon>Brassicales</taxon>
        <taxon>Brassicaceae</taxon>
        <taxon>Brassiceae</taxon>
        <taxon>Brassica</taxon>
    </lineage>
</organism>
<name>A0A8S9N055_BRACR</name>
<sequence>MRNGLVSGEIGSIISRERENNLKIQRGEAKVRELSLSLAGGGRCGASTIRHRVETKKKAYRDLSQILLRKSLRHHLATLRCTGI</sequence>
<comment type="caution">
    <text evidence="1">The sequence shown here is derived from an EMBL/GenBank/DDBJ whole genome shotgun (WGS) entry which is preliminary data.</text>
</comment>
<dbReference type="EMBL" id="QGKX02002183">
    <property type="protein sequence ID" value="KAF3487328.1"/>
    <property type="molecule type" value="Genomic_DNA"/>
</dbReference>
<evidence type="ECO:0000313" key="1">
    <source>
        <dbReference type="EMBL" id="KAF3487328.1"/>
    </source>
</evidence>